<name>A0A1B7TCL0_9ASCO</name>
<dbReference type="InterPro" id="IPR009072">
    <property type="entry name" value="Histone-fold"/>
</dbReference>
<dbReference type="Gene3D" id="1.10.20.10">
    <property type="entry name" value="Histone, subunit A"/>
    <property type="match status" value="1"/>
</dbReference>
<dbReference type="Pfam" id="PF04719">
    <property type="entry name" value="TAFII28"/>
    <property type="match status" value="1"/>
</dbReference>
<keyword evidence="4" id="KW-1185">Reference proteome</keyword>
<feature type="domain" description="TAFII28-like protein" evidence="2">
    <location>
        <begin position="144"/>
        <end position="208"/>
    </location>
</feature>
<gene>
    <name evidence="3" type="ORF">HANVADRAFT_49107</name>
</gene>
<accession>A0A1B7TCL0</accession>
<dbReference type="EMBL" id="LXPE01000017">
    <property type="protein sequence ID" value="OBA26489.1"/>
    <property type="molecule type" value="Genomic_DNA"/>
</dbReference>
<dbReference type="GO" id="GO:0046982">
    <property type="term" value="F:protein heterodimerization activity"/>
    <property type="evidence" value="ECO:0007669"/>
    <property type="project" value="InterPro"/>
</dbReference>
<evidence type="ECO:0000259" key="2">
    <source>
        <dbReference type="Pfam" id="PF04719"/>
    </source>
</evidence>
<organism evidence="3 4">
    <name type="scientific">Hanseniaspora valbyensis NRRL Y-1626</name>
    <dbReference type="NCBI Taxonomy" id="766949"/>
    <lineage>
        <taxon>Eukaryota</taxon>
        <taxon>Fungi</taxon>
        <taxon>Dikarya</taxon>
        <taxon>Ascomycota</taxon>
        <taxon>Saccharomycotina</taxon>
        <taxon>Saccharomycetes</taxon>
        <taxon>Saccharomycodales</taxon>
        <taxon>Saccharomycodaceae</taxon>
        <taxon>Hanseniaspora</taxon>
    </lineage>
</organism>
<dbReference type="InterPro" id="IPR006809">
    <property type="entry name" value="TAFII28_dom"/>
</dbReference>
<evidence type="ECO:0000313" key="3">
    <source>
        <dbReference type="EMBL" id="OBA26489.1"/>
    </source>
</evidence>
<reference evidence="4" key="1">
    <citation type="journal article" date="2016" name="Proc. Natl. Acad. Sci. U.S.A.">
        <title>Comparative genomics of biotechnologically important yeasts.</title>
        <authorList>
            <person name="Riley R."/>
            <person name="Haridas S."/>
            <person name="Wolfe K.H."/>
            <person name="Lopes M.R."/>
            <person name="Hittinger C.T."/>
            <person name="Goeker M."/>
            <person name="Salamov A.A."/>
            <person name="Wisecaver J.H."/>
            <person name="Long T.M."/>
            <person name="Calvey C.H."/>
            <person name="Aerts A.L."/>
            <person name="Barry K.W."/>
            <person name="Choi C."/>
            <person name="Clum A."/>
            <person name="Coughlan A.Y."/>
            <person name="Deshpande S."/>
            <person name="Douglass A.P."/>
            <person name="Hanson S.J."/>
            <person name="Klenk H.-P."/>
            <person name="LaButti K.M."/>
            <person name="Lapidus A."/>
            <person name="Lindquist E.A."/>
            <person name="Lipzen A.M."/>
            <person name="Meier-Kolthoff J.P."/>
            <person name="Ohm R.A."/>
            <person name="Otillar R.P."/>
            <person name="Pangilinan J.L."/>
            <person name="Peng Y."/>
            <person name="Rokas A."/>
            <person name="Rosa C.A."/>
            <person name="Scheuner C."/>
            <person name="Sibirny A.A."/>
            <person name="Slot J.C."/>
            <person name="Stielow J.B."/>
            <person name="Sun H."/>
            <person name="Kurtzman C.P."/>
            <person name="Blackwell M."/>
            <person name="Grigoriev I.V."/>
            <person name="Jeffries T.W."/>
        </authorList>
    </citation>
    <scope>NUCLEOTIDE SEQUENCE [LARGE SCALE GENOMIC DNA]</scope>
    <source>
        <strain evidence="4">NRRL Y-1626</strain>
    </source>
</reference>
<dbReference type="OrthoDB" id="3971181at2759"/>
<dbReference type="GO" id="GO:0006367">
    <property type="term" value="P:transcription initiation at RNA polymerase II promoter"/>
    <property type="evidence" value="ECO:0007669"/>
    <property type="project" value="InterPro"/>
</dbReference>
<evidence type="ECO:0000256" key="1">
    <source>
        <dbReference type="SAM" id="MobiDB-lite"/>
    </source>
</evidence>
<dbReference type="Proteomes" id="UP000092321">
    <property type="component" value="Unassembled WGS sequence"/>
</dbReference>
<evidence type="ECO:0000313" key="4">
    <source>
        <dbReference type="Proteomes" id="UP000092321"/>
    </source>
</evidence>
<dbReference type="GO" id="GO:0005634">
    <property type="term" value="C:nucleus"/>
    <property type="evidence" value="ECO:0007669"/>
    <property type="project" value="InterPro"/>
</dbReference>
<sequence>MKQLIILDKDSIKFLNNTFLEYTKDTLNEMVKEDISKYNNFLKYFLFEHSDDDLIENESLINALNDYNDMVLKEDTKDTSTENEVKKEETIEKEGEKENLSDSTIEHIPPFINLEELYMIKKEHNLAKYPMKNYSKNRYALIGDKMSKEQVDQYDLFKATKLPRSTVKKIILSKRPDNVGLANNNQTLLSIIAGMMKLELLKIVEKAKLERNRDIKTLLIDLKSHRLFLMKETLSIVKILVKLYEQITANESKGQTDKYLKEELDHQVTRYNKRVGFLKESSIDKRPNELLPLSVTHLRRVMNNKKTKKTRLKYLK</sequence>
<protein>
    <recommendedName>
        <fullName evidence="2">TAFII28-like protein domain-containing protein</fullName>
    </recommendedName>
</protein>
<feature type="compositionally biased region" description="Basic and acidic residues" evidence="1">
    <location>
        <begin position="75"/>
        <end position="100"/>
    </location>
</feature>
<comment type="caution">
    <text evidence="3">The sequence shown here is derived from an EMBL/GenBank/DDBJ whole genome shotgun (WGS) entry which is preliminary data.</text>
</comment>
<proteinExistence type="predicted"/>
<dbReference type="AlphaFoldDB" id="A0A1B7TCL0"/>
<feature type="region of interest" description="Disordered" evidence="1">
    <location>
        <begin position="75"/>
        <end position="102"/>
    </location>
</feature>